<keyword evidence="4" id="KW-1185">Reference proteome</keyword>
<protein>
    <submittedName>
        <fullName evidence="3">Uncharacterized protein</fullName>
    </submittedName>
</protein>
<feature type="compositionally biased region" description="Pro residues" evidence="1">
    <location>
        <begin position="185"/>
        <end position="209"/>
    </location>
</feature>
<accession>A0A1Q9LG72</accession>
<proteinExistence type="predicted"/>
<sequence length="262" mass="25490">MGQLHRGTTARLRRVLSRALLVVGGTAACTAAAWALSTGSASADSAASAASAASADAAGPAEPGAPALRLPDGAALVEGLRDGLSRLLDPAQAQAALADFGHAVDDAAAHLTPPAVLRPALPPVPLPVPAPLPTPAPVEPAPTAPRPAALTTPAPLTALAAVPTPAAERTAPAPLAAPVVERPEPAPAAPPRPEPRTPQPSPLTAPAPVNPGHTSGSGADAPSLGLLAEIPADTALVPARAPRTDSDLLPATAAAQPGVTPD</sequence>
<evidence type="ECO:0000256" key="1">
    <source>
        <dbReference type="SAM" id="MobiDB-lite"/>
    </source>
</evidence>
<organism evidence="3 4">
    <name type="scientific">Actinokineospora bangkokensis</name>
    <dbReference type="NCBI Taxonomy" id="1193682"/>
    <lineage>
        <taxon>Bacteria</taxon>
        <taxon>Bacillati</taxon>
        <taxon>Actinomycetota</taxon>
        <taxon>Actinomycetes</taxon>
        <taxon>Pseudonocardiales</taxon>
        <taxon>Pseudonocardiaceae</taxon>
        <taxon>Actinokineospora</taxon>
    </lineage>
</organism>
<feature type="chain" id="PRO_5012593288" evidence="2">
    <location>
        <begin position="44"/>
        <end position="262"/>
    </location>
</feature>
<name>A0A1Q9LG72_9PSEU</name>
<dbReference type="Proteomes" id="UP000186040">
    <property type="component" value="Unassembled WGS sequence"/>
</dbReference>
<feature type="compositionally biased region" description="Low complexity" evidence="1">
    <location>
        <begin position="166"/>
        <end position="180"/>
    </location>
</feature>
<dbReference type="OrthoDB" id="10018562at2"/>
<keyword evidence="2" id="KW-0732">Signal</keyword>
<evidence type="ECO:0000256" key="2">
    <source>
        <dbReference type="SAM" id="SignalP"/>
    </source>
</evidence>
<comment type="caution">
    <text evidence="3">The sequence shown here is derived from an EMBL/GenBank/DDBJ whole genome shotgun (WGS) entry which is preliminary data.</text>
</comment>
<dbReference type="PROSITE" id="PS51257">
    <property type="entry name" value="PROKAR_LIPOPROTEIN"/>
    <property type="match status" value="1"/>
</dbReference>
<dbReference type="STRING" id="1193682.BJP25_31270"/>
<evidence type="ECO:0000313" key="3">
    <source>
        <dbReference type="EMBL" id="OLR91026.1"/>
    </source>
</evidence>
<gene>
    <name evidence="3" type="ORF">BJP25_31270</name>
</gene>
<dbReference type="AlphaFoldDB" id="A0A1Q9LG72"/>
<evidence type="ECO:0000313" key="4">
    <source>
        <dbReference type="Proteomes" id="UP000186040"/>
    </source>
</evidence>
<feature type="region of interest" description="Disordered" evidence="1">
    <location>
        <begin position="166"/>
        <end position="262"/>
    </location>
</feature>
<dbReference type="EMBL" id="MKQR01000026">
    <property type="protein sequence ID" value="OLR91026.1"/>
    <property type="molecule type" value="Genomic_DNA"/>
</dbReference>
<feature type="signal peptide" evidence="2">
    <location>
        <begin position="1"/>
        <end position="43"/>
    </location>
</feature>
<reference evidence="3 4" key="1">
    <citation type="submission" date="2016-10" db="EMBL/GenBank/DDBJ databases">
        <title>The Draft Genome Sequence of Actinokineospora bangkokensis 44EHWT reveals the biosynthetic pathway of antifungal compounds Thailandins with unusual extender unit butylmalonyl-CoA.</title>
        <authorList>
            <person name="Greule A."/>
            <person name="Intra B."/>
            <person name="Flemming S."/>
            <person name="Rommel M.G."/>
            <person name="Panbangred W."/>
            <person name="Bechthold A."/>
        </authorList>
    </citation>
    <scope>NUCLEOTIDE SEQUENCE [LARGE SCALE GENOMIC DNA]</scope>
    <source>
        <strain evidence="3 4">44EHW</strain>
    </source>
</reference>
<dbReference type="RefSeq" id="WP_075977696.1">
    <property type="nucleotide sequence ID" value="NZ_MKQR01000026.1"/>
</dbReference>